<protein>
    <recommendedName>
        <fullName evidence="9">Transcription factor domain-containing protein</fullName>
    </recommendedName>
</protein>
<evidence type="ECO:0000256" key="6">
    <source>
        <dbReference type="ARBA" id="ARBA00023242"/>
    </source>
</evidence>
<evidence type="ECO:0000256" key="4">
    <source>
        <dbReference type="ARBA" id="ARBA00023125"/>
    </source>
</evidence>
<organism evidence="8">
    <name type="scientific">Leucosporidium scottii</name>
    <dbReference type="NCBI Taxonomy" id="5278"/>
    <lineage>
        <taxon>Eukaryota</taxon>
        <taxon>Fungi</taxon>
        <taxon>Dikarya</taxon>
        <taxon>Basidiomycota</taxon>
        <taxon>Pucciniomycotina</taxon>
        <taxon>Microbotryomycetes</taxon>
        <taxon>Leucosporidiales</taxon>
        <taxon>Leucosporidium</taxon>
    </lineage>
</organism>
<dbReference type="CDD" id="cd12148">
    <property type="entry name" value="fungal_TF_MHR"/>
    <property type="match status" value="1"/>
</dbReference>
<accession>A0A0H5FTL9</accession>
<dbReference type="EMBL" id="LN868506">
    <property type="protein sequence ID" value="CRX79030.1"/>
    <property type="molecule type" value="Genomic_DNA"/>
</dbReference>
<gene>
    <name evidence="8" type="ORF">ls5930a1_00082</name>
</gene>
<dbReference type="InterPro" id="IPR051615">
    <property type="entry name" value="Transcr_Regulatory_Elem"/>
</dbReference>
<feature type="non-terminal residue" evidence="8">
    <location>
        <position position="1"/>
    </location>
</feature>
<dbReference type="GO" id="GO:0003677">
    <property type="term" value="F:DNA binding"/>
    <property type="evidence" value="ECO:0007669"/>
    <property type="project" value="UniProtKB-KW"/>
</dbReference>
<sequence>ASRVALALRALNFYLIQQSAEGPHCLFSLQEETDKVFWGAACEWNLEGDKRKPYTREVVEALQQQIVSLEAQLAALRTSGGPTTDLSPAPSAESYVSPHSEDPVDGGLATNAHGEVRFYGPGSAMAVLADAAASTEALRAAQHAALTQAAAPQAEFDYAPPPTPPVLAPELQSRLLSNAFGFALAGFQLVDERAFYAQLIQDPSARTHHYSPFMLNVLLGIGCRYLDPAEAFPREVCADPNDSATRGDAFINFARYNLEREWNFREFGQKLLDEKDMLADPRFELTAKVSTLRALACLCLYLVGKRGHDVGLHLGIHHLGTGAPGAVDQDMITARRDAFYSIFGVEVFCGMHMARPTGTFRPNEFDQQVDPIADFDAPMYRSSAFHWSSKLAIIACKISTAVYAKRGIGLAARRACVPALHLELQSWYHALPGHVKVSAADATKSPHPHVIAVNLLYWLTLLQLHRPFFSRVNTLNAALPNSTEKCLLAASHIVRLVKVQQRGQGYSFVHPTFTHAAFAAGTILVLSASQTGISPSLAQDLQRQQQARKDMKVVIQALKEAGATWSAAVASAETLTAPGTPPLAVTSVGDCIPSSLASLLDPTASYPQPTLSIPPLDLPSLDPQLQQHALAQQHGTLQPTAVAQLGSVGTGGLTTGQQTPGAPLQFTAFSEQLFPSWDYGQDPASTEFEFAMNTLANNPFAGLPDGNLPW</sequence>
<keyword evidence="4" id="KW-0238">DNA-binding</keyword>
<evidence type="ECO:0000256" key="3">
    <source>
        <dbReference type="ARBA" id="ARBA00023015"/>
    </source>
</evidence>
<evidence type="ECO:0000256" key="1">
    <source>
        <dbReference type="ARBA" id="ARBA00022723"/>
    </source>
</evidence>
<evidence type="ECO:0000256" key="2">
    <source>
        <dbReference type="ARBA" id="ARBA00022833"/>
    </source>
</evidence>
<evidence type="ECO:0000313" key="8">
    <source>
        <dbReference type="EMBL" id="CRX79030.1"/>
    </source>
</evidence>
<evidence type="ECO:0000256" key="5">
    <source>
        <dbReference type="ARBA" id="ARBA00023163"/>
    </source>
</evidence>
<keyword evidence="2" id="KW-0862">Zinc</keyword>
<evidence type="ECO:0008006" key="9">
    <source>
        <dbReference type="Google" id="ProtNLM"/>
    </source>
</evidence>
<dbReference type="PANTHER" id="PTHR31313:SF81">
    <property type="entry name" value="TY1 ENHANCER ACTIVATOR"/>
    <property type="match status" value="1"/>
</dbReference>
<name>A0A0H5FTL9_9BASI</name>
<reference evidence="8" key="1">
    <citation type="submission" date="2015-06" db="EMBL/GenBank/DDBJ databases">
        <title>Genetic Architecture Underlying Mating-Type Determination in the Yeast Leucosporidium scottii and the Evolution of Mating Systems in Basidiomycetes.</title>
        <authorList>
            <person name="Maia T.M."/>
            <person name="Lopes S."/>
            <person name="Almeida J.M.G.C.F."/>
            <person name="Rosa L.H."/>
            <person name="Sampaio J.P."/>
            <person name="Goncalves P."/>
            <person name="Coelho M.A."/>
        </authorList>
    </citation>
    <scope>NUCLEOTIDE SEQUENCE</scope>
</reference>
<evidence type="ECO:0000256" key="7">
    <source>
        <dbReference type="SAM" id="MobiDB-lite"/>
    </source>
</evidence>
<dbReference type="GO" id="GO:0046872">
    <property type="term" value="F:metal ion binding"/>
    <property type="evidence" value="ECO:0007669"/>
    <property type="project" value="UniProtKB-KW"/>
</dbReference>
<keyword evidence="3" id="KW-0805">Transcription regulation</keyword>
<keyword evidence="5" id="KW-0804">Transcription</keyword>
<proteinExistence type="predicted"/>
<keyword evidence="6" id="KW-0539">Nucleus</keyword>
<dbReference type="AlphaFoldDB" id="A0A0H5FTL9"/>
<keyword evidence="1" id="KW-0479">Metal-binding</keyword>
<feature type="region of interest" description="Disordered" evidence="7">
    <location>
        <begin position="78"/>
        <end position="103"/>
    </location>
</feature>
<dbReference type="PANTHER" id="PTHR31313">
    <property type="entry name" value="TY1 ENHANCER ACTIVATOR"/>
    <property type="match status" value="1"/>
</dbReference>